<dbReference type="PANTHER" id="PTHR13778">
    <property type="entry name" value="GLYCOSYLTRANSFERASE 8 DOMAIN-CONTAINING PROTEIN"/>
    <property type="match status" value="1"/>
</dbReference>
<evidence type="ECO:0000256" key="1">
    <source>
        <dbReference type="ARBA" id="ARBA00022676"/>
    </source>
</evidence>
<organism evidence="4 5">
    <name type="scientific">Anabaena subtropica FACHB-260</name>
    <dbReference type="NCBI Taxonomy" id="2692884"/>
    <lineage>
        <taxon>Bacteria</taxon>
        <taxon>Bacillati</taxon>
        <taxon>Cyanobacteriota</taxon>
        <taxon>Cyanophyceae</taxon>
        <taxon>Nostocales</taxon>
        <taxon>Nostocaceae</taxon>
        <taxon>Anabaena</taxon>
    </lineage>
</organism>
<name>A0ABR8CIJ9_9NOST</name>
<evidence type="ECO:0000313" key="5">
    <source>
        <dbReference type="Proteomes" id="UP000607281"/>
    </source>
</evidence>
<dbReference type="EMBL" id="JACJRF010000001">
    <property type="protein sequence ID" value="MBD2342596.1"/>
    <property type="molecule type" value="Genomic_DNA"/>
</dbReference>
<dbReference type="SUPFAM" id="SSF53448">
    <property type="entry name" value="Nucleotide-diphospho-sugar transferases"/>
    <property type="match status" value="1"/>
</dbReference>
<dbReference type="Pfam" id="PF01501">
    <property type="entry name" value="Glyco_transf_8"/>
    <property type="match status" value="1"/>
</dbReference>
<dbReference type="RefSeq" id="WP_190405085.1">
    <property type="nucleotide sequence ID" value="NZ_JACJRF010000001.1"/>
</dbReference>
<dbReference type="InterPro" id="IPR050748">
    <property type="entry name" value="Glycosyltrans_8_dom-fam"/>
</dbReference>
<comment type="caution">
    <text evidence="4">The sequence shown here is derived from an EMBL/GenBank/DDBJ whole genome shotgun (WGS) entry which is preliminary data.</text>
</comment>
<evidence type="ECO:0000256" key="3">
    <source>
        <dbReference type="ARBA" id="ARBA00022723"/>
    </source>
</evidence>
<dbReference type="Proteomes" id="UP000607281">
    <property type="component" value="Unassembled WGS sequence"/>
</dbReference>
<sequence length="351" mass="40821">MAVVTPELDHSPLVVVCGADDNYARPLAVTLYSALVNLEKGCTLYLYIIDGGITEQSKQRLQRVLNVEHIDLHLKWISPSNLTSLSHIKTPDWVSAATYLRLLIPDILPEHFQKAIYLDGDLLVEGNLKNLWNQEMGEYALLASTDFGIPYVSSNLGILNYKELGLAPHTPYFNAGVLVLNLPRWREEKISEKVIRYLSEHEEYVRMGDQEGLNAILANDWGKLHPTWNVISHILFYENWEDSAFKEEIRHSKQEIIDNADIFHFAGGSKPWQIECEHPAQLQWIRYLQASKWFQPTESMVWFSKWFLQYYPRQFKVLMRKFMFILGLGKSWELLRVYVREKSLMKMESGD</sequence>
<evidence type="ECO:0000256" key="2">
    <source>
        <dbReference type="ARBA" id="ARBA00022679"/>
    </source>
</evidence>
<protein>
    <submittedName>
        <fullName evidence="4">Glycosyltransferase family 8 protein</fullName>
    </submittedName>
</protein>
<proteinExistence type="predicted"/>
<dbReference type="InterPro" id="IPR002495">
    <property type="entry name" value="Glyco_trans_8"/>
</dbReference>
<accession>A0ABR8CIJ9</accession>
<dbReference type="PANTHER" id="PTHR13778:SF47">
    <property type="entry name" value="LIPOPOLYSACCHARIDE 1,3-GALACTOSYLTRANSFERASE"/>
    <property type="match status" value="1"/>
</dbReference>
<keyword evidence="3" id="KW-0479">Metal-binding</keyword>
<gene>
    <name evidence="4" type="ORF">H6G18_00340</name>
</gene>
<keyword evidence="5" id="KW-1185">Reference proteome</keyword>
<reference evidence="4 5" key="1">
    <citation type="journal article" date="2020" name="ISME J.">
        <title>Comparative genomics reveals insights into cyanobacterial evolution and habitat adaptation.</title>
        <authorList>
            <person name="Chen M.Y."/>
            <person name="Teng W.K."/>
            <person name="Zhao L."/>
            <person name="Hu C.X."/>
            <person name="Zhou Y.K."/>
            <person name="Han B.P."/>
            <person name="Song L.R."/>
            <person name="Shu W.S."/>
        </authorList>
    </citation>
    <scope>NUCLEOTIDE SEQUENCE [LARGE SCALE GENOMIC DNA]</scope>
    <source>
        <strain evidence="4 5">FACHB-260</strain>
    </source>
</reference>
<keyword evidence="1" id="KW-0328">Glycosyltransferase</keyword>
<dbReference type="CDD" id="cd04194">
    <property type="entry name" value="GT8_A4GalT_like"/>
    <property type="match status" value="1"/>
</dbReference>
<keyword evidence="2" id="KW-0808">Transferase</keyword>
<dbReference type="InterPro" id="IPR029044">
    <property type="entry name" value="Nucleotide-diphossugar_trans"/>
</dbReference>
<evidence type="ECO:0000313" key="4">
    <source>
        <dbReference type="EMBL" id="MBD2342596.1"/>
    </source>
</evidence>
<dbReference type="Gene3D" id="3.90.550.10">
    <property type="entry name" value="Spore Coat Polysaccharide Biosynthesis Protein SpsA, Chain A"/>
    <property type="match status" value="1"/>
</dbReference>